<accession>A0ABW0HNB1</accession>
<keyword evidence="2" id="KW-1133">Transmembrane helix</keyword>
<keyword evidence="2" id="KW-0812">Transmembrane</keyword>
<dbReference type="SUPFAM" id="SSF69304">
    <property type="entry name" value="Tricorn protease N-terminal domain"/>
    <property type="match status" value="1"/>
</dbReference>
<keyword evidence="2" id="KW-0472">Membrane</keyword>
<dbReference type="Proteomes" id="UP001596113">
    <property type="component" value="Unassembled WGS sequence"/>
</dbReference>
<protein>
    <recommendedName>
        <fullName evidence="5">DUF3298 domain-containing protein</fullName>
    </recommendedName>
</protein>
<evidence type="ECO:0000256" key="2">
    <source>
        <dbReference type="SAM" id="Phobius"/>
    </source>
</evidence>
<dbReference type="Gene3D" id="2.120.10.30">
    <property type="entry name" value="TolB, C-terminal domain"/>
    <property type="match status" value="1"/>
</dbReference>
<evidence type="ECO:0000313" key="3">
    <source>
        <dbReference type="EMBL" id="MFC5402554.1"/>
    </source>
</evidence>
<organism evidence="3 4">
    <name type="scientific">Cohnella soli</name>
    <dbReference type="NCBI Taxonomy" id="425005"/>
    <lineage>
        <taxon>Bacteria</taxon>
        <taxon>Bacillati</taxon>
        <taxon>Bacillota</taxon>
        <taxon>Bacilli</taxon>
        <taxon>Bacillales</taxon>
        <taxon>Paenibacillaceae</taxon>
        <taxon>Cohnella</taxon>
    </lineage>
</organism>
<dbReference type="RefSeq" id="WP_378131104.1">
    <property type="nucleotide sequence ID" value="NZ_JBHSMI010000013.1"/>
</dbReference>
<name>A0ABW0HNB1_9BACL</name>
<sequence>MALYESDMTDRLAERPFRERQFTAAHMDAVERDIREWPQTGNSKDEGTAKQPRPVWRWRLLAAVLCLIVVGGAFALYSGNPLYNRTTGPAPMQGRTISNEAYSMVIPYDWTANINTVRTVFFKGEQQVGDVVLHAIKSSFFPKKMAKVESWDVGAGIIAQVFILKPALKVQGIDVNQHQTLYLLVEPPAPLLAYEMSFDTDYIDEATATRVAHSFKFNPDSLQPPSATPDPSESPSPSQVLDLKQQIWADIAMGGDMLPQYPRSETLDQLTYEQTLEGLRNDNAPVRWYAAYRIVEFDDEKHHAAITDALTTALDDKRDYVANAARFALAVLQGDFSNREWFTPSPDGQSYGFAKYRESKWNDGRVWITKKGERPQLVYSAGIGGVLGFGWSPDGKWLNVAAAIQQARWIALVDLRTNTIHDQLNLVNRIVSEPTNGYQVDLAKAARLDPYEDLVEWSPDSNKFLFKYSFADESFTPFEGYGIYNVATDTIEQVFTFPANETATPPTKIKWN</sequence>
<gene>
    <name evidence="3" type="ORF">ACFPOF_07365</name>
</gene>
<keyword evidence="4" id="KW-1185">Reference proteome</keyword>
<dbReference type="InterPro" id="IPR011042">
    <property type="entry name" value="6-blade_b-propeller_TolB-like"/>
</dbReference>
<feature type="region of interest" description="Disordered" evidence="1">
    <location>
        <begin position="218"/>
        <end position="239"/>
    </location>
</feature>
<evidence type="ECO:0000256" key="1">
    <source>
        <dbReference type="SAM" id="MobiDB-lite"/>
    </source>
</evidence>
<feature type="transmembrane region" description="Helical" evidence="2">
    <location>
        <begin position="60"/>
        <end position="77"/>
    </location>
</feature>
<comment type="caution">
    <text evidence="3">The sequence shown here is derived from an EMBL/GenBank/DDBJ whole genome shotgun (WGS) entry which is preliminary data.</text>
</comment>
<evidence type="ECO:0008006" key="5">
    <source>
        <dbReference type="Google" id="ProtNLM"/>
    </source>
</evidence>
<proteinExistence type="predicted"/>
<dbReference type="EMBL" id="JBHSMI010000013">
    <property type="protein sequence ID" value="MFC5402554.1"/>
    <property type="molecule type" value="Genomic_DNA"/>
</dbReference>
<evidence type="ECO:0000313" key="4">
    <source>
        <dbReference type="Proteomes" id="UP001596113"/>
    </source>
</evidence>
<reference evidence="4" key="1">
    <citation type="journal article" date="2019" name="Int. J. Syst. Evol. Microbiol.">
        <title>The Global Catalogue of Microorganisms (GCM) 10K type strain sequencing project: providing services to taxonomists for standard genome sequencing and annotation.</title>
        <authorList>
            <consortium name="The Broad Institute Genomics Platform"/>
            <consortium name="The Broad Institute Genome Sequencing Center for Infectious Disease"/>
            <person name="Wu L."/>
            <person name="Ma J."/>
        </authorList>
    </citation>
    <scope>NUCLEOTIDE SEQUENCE [LARGE SCALE GENOMIC DNA]</scope>
    <source>
        <strain evidence="4">CGMCC 1.18575</strain>
    </source>
</reference>